<keyword evidence="1" id="KW-0812">Transmembrane</keyword>
<keyword evidence="3" id="KW-1185">Reference proteome</keyword>
<sequence length="50" mass="5240">MPDTTALLVAASGQHGPGNTLRIVLIVSIVGCALLAWFLLRGYGNQDSND</sequence>
<organism evidence="2 3">
    <name type="scientific">Streptomyces purpureus</name>
    <dbReference type="NCBI Taxonomy" id="1951"/>
    <lineage>
        <taxon>Bacteria</taxon>
        <taxon>Bacillati</taxon>
        <taxon>Actinomycetota</taxon>
        <taxon>Actinomycetes</taxon>
        <taxon>Kitasatosporales</taxon>
        <taxon>Streptomycetaceae</taxon>
        <taxon>Streptomyces</taxon>
    </lineage>
</organism>
<dbReference type="Proteomes" id="UP000619486">
    <property type="component" value="Unassembled WGS sequence"/>
</dbReference>
<evidence type="ECO:0000313" key="2">
    <source>
        <dbReference type="EMBL" id="GGT61446.1"/>
    </source>
</evidence>
<keyword evidence="1" id="KW-1133">Transmembrane helix</keyword>
<name>A0A918HH20_9ACTN</name>
<accession>A0A918HH20</accession>
<keyword evidence="1" id="KW-0472">Membrane</keyword>
<gene>
    <name evidence="2" type="ORF">GCM10014713_63690</name>
</gene>
<feature type="transmembrane region" description="Helical" evidence="1">
    <location>
        <begin position="20"/>
        <end position="40"/>
    </location>
</feature>
<reference evidence="2" key="2">
    <citation type="submission" date="2020-09" db="EMBL/GenBank/DDBJ databases">
        <authorList>
            <person name="Sun Q."/>
            <person name="Ohkuma M."/>
        </authorList>
    </citation>
    <scope>NUCLEOTIDE SEQUENCE</scope>
    <source>
        <strain evidence="2">JCM 3172</strain>
    </source>
</reference>
<evidence type="ECO:0000256" key="1">
    <source>
        <dbReference type="SAM" id="Phobius"/>
    </source>
</evidence>
<dbReference type="EMBL" id="BMQQ01000039">
    <property type="protein sequence ID" value="GGT61446.1"/>
    <property type="molecule type" value="Genomic_DNA"/>
</dbReference>
<dbReference type="RefSeq" id="WP_019886226.1">
    <property type="nucleotide sequence ID" value="NZ_BMQQ01000039.1"/>
</dbReference>
<proteinExistence type="predicted"/>
<protein>
    <submittedName>
        <fullName evidence="2">Uncharacterized protein</fullName>
    </submittedName>
</protein>
<comment type="caution">
    <text evidence="2">The sequence shown here is derived from an EMBL/GenBank/DDBJ whole genome shotgun (WGS) entry which is preliminary data.</text>
</comment>
<dbReference type="AlphaFoldDB" id="A0A918HH20"/>
<evidence type="ECO:0000313" key="3">
    <source>
        <dbReference type="Proteomes" id="UP000619486"/>
    </source>
</evidence>
<reference evidence="2" key="1">
    <citation type="journal article" date="2014" name="Int. J. Syst. Evol. Microbiol.">
        <title>Complete genome sequence of Corynebacterium casei LMG S-19264T (=DSM 44701T), isolated from a smear-ripened cheese.</title>
        <authorList>
            <consortium name="US DOE Joint Genome Institute (JGI-PGF)"/>
            <person name="Walter F."/>
            <person name="Albersmeier A."/>
            <person name="Kalinowski J."/>
            <person name="Ruckert C."/>
        </authorList>
    </citation>
    <scope>NUCLEOTIDE SEQUENCE</scope>
    <source>
        <strain evidence="2">JCM 3172</strain>
    </source>
</reference>